<accession>A0A8J8AWE7</accession>
<dbReference type="EMBL" id="JAGQFT020000005">
    <property type="protein sequence ID" value="MBS7457469.1"/>
    <property type="molecule type" value="Genomic_DNA"/>
</dbReference>
<dbReference type="InterPro" id="IPR030976">
    <property type="entry name" value="Mod_pep_NH_fam"/>
</dbReference>
<dbReference type="Proteomes" id="UP000675747">
    <property type="component" value="Unassembled WGS sequence"/>
</dbReference>
<gene>
    <name evidence="2" type="ORF">KB893_010015</name>
    <name evidence="1" type="ORF">KB893_02880</name>
</gene>
<name>A0A8J8AWE7_9GAMM</name>
<dbReference type="EMBL" id="JAGQFT010000011">
    <property type="protein sequence ID" value="MBR0561471.1"/>
    <property type="molecule type" value="Genomic_DNA"/>
</dbReference>
<reference evidence="1" key="2">
    <citation type="submission" date="2021-04" db="EMBL/GenBank/DDBJ databases">
        <authorList>
            <person name="Karlyshev A.V."/>
        </authorList>
    </citation>
    <scope>NUCLEOTIDE SEQUENCE</scope>
    <source>
        <strain evidence="1">LMG 29479</strain>
    </source>
</reference>
<dbReference type="SUPFAM" id="SSF56209">
    <property type="entry name" value="Nitrile hydratase alpha chain"/>
    <property type="match status" value="1"/>
</dbReference>
<keyword evidence="3" id="KW-1185">Reference proteome</keyword>
<reference evidence="2 3" key="1">
    <citation type="journal article" date="2021" name="Microbiol. Resour. Announc.">
        <title>Draft Genome Sequence of Coralloluteibacterium stylophorae LMG 29479T.</title>
        <authorList>
            <person name="Karlyshev A.V."/>
            <person name="Kudryashova E.B."/>
            <person name="Ariskina E.V."/>
            <person name="Conroy A.P."/>
            <person name="Abidueva E.Y."/>
        </authorList>
    </citation>
    <scope>NUCLEOTIDE SEQUENCE [LARGE SCALE GENOMIC DNA]</scope>
    <source>
        <strain evidence="2 3">LMG 29479</strain>
    </source>
</reference>
<dbReference type="RefSeq" id="WP_211925438.1">
    <property type="nucleotide sequence ID" value="NZ_JAGQFT020000005.1"/>
</dbReference>
<comment type="caution">
    <text evidence="1">The sequence shown here is derived from an EMBL/GenBank/DDBJ whole genome shotgun (WGS) entry which is preliminary data.</text>
</comment>
<dbReference type="NCBIfam" id="TIGR04509">
    <property type="entry name" value="mod_pep_NH_fam"/>
    <property type="match status" value="1"/>
</dbReference>
<protein>
    <submittedName>
        <fullName evidence="1">NHLP-related RiPP peptide</fullName>
    </submittedName>
</protein>
<evidence type="ECO:0000313" key="2">
    <source>
        <dbReference type="EMBL" id="MBS7457469.1"/>
    </source>
</evidence>
<dbReference type="GO" id="GO:0003824">
    <property type="term" value="F:catalytic activity"/>
    <property type="evidence" value="ECO:0007669"/>
    <property type="project" value="InterPro"/>
</dbReference>
<proteinExistence type="predicted"/>
<evidence type="ECO:0000313" key="1">
    <source>
        <dbReference type="EMBL" id="MBR0561471.1"/>
    </source>
</evidence>
<evidence type="ECO:0000313" key="3">
    <source>
        <dbReference type="Proteomes" id="UP000675747"/>
    </source>
</evidence>
<sequence>MQQNDKARELLERLAHDDDFRARFEADPISVLQSLGVEVNDEARRTLAAGERRLPSKEEIEGSLDQMAADLTSKMNYLPHCY</sequence>
<dbReference type="GO" id="GO:0046914">
    <property type="term" value="F:transition metal ion binding"/>
    <property type="evidence" value="ECO:0007669"/>
    <property type="project" value="InterPro"/>
</dbReference>
<dbReference type="InterPro" id="IPR036648">
    <property type="entry name" value="CN_Hdrase_a/SCN_Hdrase_g_sf"/>
</dbReference>
<organism evidence="1">
    <name type="scientific">Coralloluteibacterium stylophorae</name>
    <dbReference type="NCBI Taxonomy" id="1776034"/>
    <lineage>
        <taxon>Bacteria</taxon>
        <taxon>Pseudomonadati</taxon>
        <taxon>Pseudomonadota</taxon>
        <taxon>Gammaproteobacteria</taxon>
        <taxon>Lysobacterales</taxon>
        <taxon>Lysobacteraceae</taxon>
        <taxon>Coralloluteibacterium</taxon>
    </lineage>
</organism>
<dbReference type="AlphaFoldDB" id="A0A8J8AWE7"/>